<reference evidence="1 2" key="1">
    <citation type="submission" date="2018-01" db="EMBL/GenBank/DDBJ databases">
        <title>Genomic Encyclopedia of Archaeal and Bacterial Type Strains, Phase II (KMG-II): from individual species to whole genera.</title>
        <authorList>
            <person name="Goeker M."/>
        </authorList>
    </citation>
    <scope>NUCLEOTIDE SEQUENCE [LARGE SCALE GENOMIC DNA]</scope>
    <source>
        <strain evidence="1 2">DSM 17023</strain>
    </source>
</reference>
<keyword evidence="2" id="KW-1185">Reference proteome</keyword>
<dbReference type="Proteomes" id="UP000236959">
    <property type="component" value="Unassembled WGS sequence"/>
</dbReference>
<comment type="caution">
    <text evidence="1">The sequence shown here is derived from an EMBL/GenBank/DDBJ whole genome shotgun (WGS) entry which is preliminary data.</text>
</comment>
<gene>
    <name evidence="1" type="ORF">CLV41_105239</name>
</gene>
<dbReference type="Pfam" id="PF11927">
    <property type="entry name" value="HODM_asu-like"/>
    <property type="match status" value="1"/>
</dbReference>
<dbReference type="AlphaFoldDB" id="A0A2S3UUB9"/>
<protein>
    <submittedName>
        <fullName evidence="1">Uncharacterized protein DUF3445</fullName>
    </submittedName>
</protein>
<evidence type="ECO:0000313" key="2">
    <source>
        <dbReference type="Proteomes" id="UP000236959"/>
    </source>
</evidence>
<dbReference type="RefSeq" id="WP_103223003.1">
    <property type="nucleotide sequence ID" value="NZ_PPCN01000005.1"/>
</dbReference>
<accession>A0A2S3UUB9</accession>
<sequence>MNPYPNPPFRHSPYDGSSQPFTVGLKPIEESAFLEPDTSLGAYLSEKERLFSADLETVFRAEAGTEAAQAEVLALVAGNLARFHGGTHRRGTGTIEIPAAGRIVRLSEGPGLLTASRLVQEDLIIMRPGPEGYRLVAASLCFPSSWSLDEKFGQSMHGIHENVPGFNGARMGQTVARLFDNLKPEQLVGRFNWSVYPDGNLHHPRPKQIRPEISGSGLARLFLRVERQTLRRLPESGDILFTIKVHHDPLAALEAHEDRAKLAAGLRQQLVDLDADQLAYKGLVSTRDALVKALEGLSVAVQ</sequence>
<dbReference type="InterPro" id="IPR021848">
    <property type="entry name" value="HODM_asu-like"/>
</dbReference>
<proteinExistence type="predicted"/>
<dbReference type="OrthoDB" id="5242510at2"/>
<name>A0A2S3UUB9_9HYPH</name>
<evidence type="ECO:0000313" key="1">
    <source>
        <dbReference type="EMBL" id="POF31059.1"/>
    </source>
</evidence>
<dbReference type="EMBL" id="PPCN01000005">
    <property type="protein sequence ID" value="POF31059.1"/>
    <property type="molecule type" value="Genomic_DNA"/>
</dbReference>
<organism evidence="1 2">
    <name type="scientific">Roseibium marinum</name>
    <dbReference type="NCBI Taxonomy" id="281252"/>
    <lineage>
        <taxon>Bacteria</taxon>
        <taxon>Pseudomonadati</taxon>
        <taxon>Pseudomonadota</taxon>
        <taxon>Alphaproteobacteria</taxon>
        <taxon>Hyphomicrobiales</taxon>
        <taxon>Stappiaceae</taxon>
        <taxon>Roseibium</taxon>
    </lineage>
</organism>